<dbReference type="AlphaFoldDB" id="E5BE82"/>
<protein>
    <submittedName>
        <fullName evidence="3">Addiction module toxin, RelE/StbE family</fullName>
    </submittedName>
</protein>
<reference evidence="3 4" key="1">
    <citation type="submission" date="2009-02" db="EMBL/GenBank/DDBJ databases">
        <title>The Genome Sequence of Fusobacterium sp. 3_1_5R.</title>
        <authorList>
            <consortium name="The Broad Institute Genome Sequencing Platform"/>
            <person name="Ward D."/>
            <person name="Young S.K."/>
            <person name="Kodira C.D."/>
            <person name="Zeng Q."/>
            <person name="Koehrsen M."/>
            <person name="Alvarado L."/>
            <person name="Berlin A."/>
            <person name="Borenstein D."/>
            <person name="Chen Z."/>
            <person name="Engels R."/>
            <person name="Freedman E."/>
            <person name="Gellesch M."/>
            <person name="Goldberg J."/>
            <person name="Griggs A."/>
            <person name="Gujja S."/>
            <person name="Heiman D."/>
            <person name="Hepburn T."/>
            <person name="Howarth C."/>
            <person name="Jen D."/>
            <person name="Larson L."/>
            <person name="Lewis B."/>
            <person name="Mehta T."/>
            <person name="Park D."/>
            <person name="Pearson M."/>
            <person name="Roberts A."/>
            <person name="Saif S."/>
            <person name="Shea T."/>
            <person name="Shenoy N."/>
            <person name="Sisk P."/>
            <person name="Stolte C."/>
            <person name="Sykes S."/>
            <person name="Walk T."/>
            <person name="White J."/>
            <person name="Yandava C."/>
            <person name="Allen-Vercoe E."/>
            <person name="Strauss J."/>
            <person name="Ambrose C."/>
            <person name="Lander E."/>
            <person name="Nusbaum C."/>
            <person name="Galagan J."/>
            <person name="Birren B."/>
        </authorList>
    </citation>
    <scope>NUCLEOTIDE SEQUENCE [LARGE SCALE GENOMIC DNA]</scope>
    <source>
        <strain evidence="3 4">3_1_5R</strain>
    </source>
</reference>
<dbReference type="Pfam" id="PF05016">
    <property type="entry name" value="ParE_toxin"/>
    <property type="match status" value="1"/>
</dbReference>
<evidence type="ECO:0000256" key="2">
    <source>
        <dbReference type="ARBA" id="ARBA00022649"/>
    </source>
</evidence>
<dbReference type="Proteomes" id="UP000002975">
    <property type="component" value="Unassembled WGS sequence"/>
</dbReference>
<evidence type="ECO:0000313" key="4">
    <source>
        <dbReference type="Proteomes" id="UP000002975"/>
    </source>
</evidence>
<sequence length="96" mass="11196">MGLIMTNYKIIRTSPFDEHFKKLDNSVKILILKYLKKLENSENPKAYGKELSGNFAGLYRFRVNSYRIISKIEDDKLIIYALAVGKRSTIYSRCKI</sequence>
<dbReference type="InterPro" id="IPR007712">
    <property type="entry name" value="RelE/ParE_toxin"/>
</dbReference>
<dbReference type="PANTHER" id="PTHR35601">
    <property type="entry name" value="TOXIN RELE"/>
    <property type="match status" value="1"/>
</dbReference>
<accession>E5BE82</accession>
<proteinExistence type="inferred from homology"/>
<name>E5BE82_9FUSO</name>
<keyword evidence="2" id="KW-1277">Toxin-antitoxin system</keyword>
<comment type="similarity">
    <text evidence="1">Belongs to the RelE toxin family.</text>
</comment>
<dbReference type="NCBIfam" id="TIGR02385">
    <property type="entry name" value="RelE_StbE"/>
    <property type="match status" value="1"/>
</dbReference>
<dbReference type="BioCyc" id="FSP469605-HMP:GTSP-860-MONOMER"/>
<organism evidence="3 4">
    <name type="scientific">Fusobacterium gonidiaformans 3-1-5R</name>
    <dbReference type="NCBI Taxonomy" id="469605"/>
    <lineage>
        <taxon>Bacteria</taxon>
        <taxon>Fusobacteriati</taxon>
        <taxon>Fusobacteriota</taxon>
        <taxon>Fusobacteriia</taxon>
        <taxon>Fusobacteriales</taxon>
        <taxon>Fusobacteriaceae</taxon>
        <taxon>Fusobacterium</taxon>
    </lineage>
</organism>
<dbReference type="Gene3D" id="3.30.2310.20">
    <property type="entry name" value="RelE-like"/>
    <property type="match status" value="1"/>
</dbReference>
<dbReference type="HOGENOM" id="CLU_155761_1_1_0"/>
<dbReference type="InterPro" id="IPR035093">
    <property type="entry name" value="RelE/ParE_toxin_dom_sf"/>
</dbReference>
<evidence type="ECO:0000313" key="3">
    <source>
        <dbReference type="EMBL" id="EFS21358.1"/>
    </source>
</evidence>
<gene>
    <name evidence="3" type="ORF">FSBG_00855</name>
</gene>
<dbReference type="SUPFAM" id="SSF143011">
    <property type="entry name" value="RelE-like"/>
    <property type="match status" value="1"/>
</dbReference>
<dbReference type="EMBL" id="GG657971">
    <property type="protein sequence ID" value="EFS21358.1"/>
    <property type="molecule type" value="Genomic_DNA"/>
</dbReference>
<dbReference type="PANTHER" id="PTHR35601:SF1">
    <property type="entry name" value="TOXIN RELE"/>
    <property type="match status" value="1"/>
</dbReference>
<evidence type="ECO:0000256" key="1">
    <source>
        <dbReference type="ARBA" id="ARBA00006226"/>
    </source>
</evidence>
<keyword evidence="4" id="KW-1185">Reference proteome</keyword>